<dbReference type="Proteomes" id="UP000593574">
    <property type="component" value="Unassembled WGS sequence"/>
</dbReference>
<dbReference type="EMBL" id="JABEZV010000007">
    <property type="protein sequence ID" value="MBA0715252.1"/>
    <property type="molecule type" value="Genomic_DNA"/>
</dbReference>
<gene>
    <name evidence="1" type="ORF">Golax_014161</name>
</gene>
<name>A0A7J8ZUD4_9ROSI</name>
<evidence type="ECO:0000313" key="2">
    <source>
        <dbReference type="Proteomes" id="UP000593574"/>
    </source>
</evidence>
<reference evidence="1 2" key="1">
    <citation type="journal article" date="2019" name="Genome Biol. Evol.">
        <title>Insights into the evolution of the New World diploid cottons (Gossypium, subgenus Houzingenia) based on genome sequencing.</title>
        <authorList>
            <person name="Grover C.E."/>
            <person name="Arick M.A. 2nd"/>
            <person name="Thrash A."/>
            <person name="Conover J.L."/>
            <person name="Sanders W.S."/>
            <person name="Peterson D.G."/>
            <person name="Frelichowski J.E."/>
            <person name="Scheffler J.A."/>
            <person name="Scheffler B.E."/>
            <person name="Wendel J.F."/>
        </authorList>
    </citation>
    <scope>NUCLEOTIDE SEQUENCE [LARGE SCALE GENOMIC DNA]</scope>
    <source>
        <strain evidence="1">4</strain>
        <tissue evidence="1">Leaf</tissue>
    </source>
</reference>
<protein>
    <submittedName>
        <fullName evidence="1">Uncharacterized protein</fullName>
    </submittedName>
</protein>
<evidence type="ECO:0000313" key="1">
    <source>
        <dbReference type="EMBL" id="MBA0715252.1"/>
    </source>
</evidence>
<keyword evidence="2" id="KW-1185">Reference proteome</keyword>
<comment type="caution">
    <text evidence="1">The sequence shown here is derived from an EMBL/GenBank/DDBJ whole genome shotgun (WGS) entry which is preliminary data.</text>
</comment>
<accession>A0A7J8ZUD4</accession>
<dbReference type="AlphaFoldDB" id="A0A7J8ZUD4"/>
<proteinExistence type="predicted"/>
<sequence>MGKVEGQGESWHGRVTTVTVGPEYCRQKLLRS</sequence>
<organism evidence="1 2">
    <name type="scientific">Gossypium laxum</name>
    <dbReference type="NCBI Taxonomy" id="34288"/>
    <lineage>
        <taxon>Eukaryota</taxon>
        <taxon>Viridiplantae</taxon>
        <taxon>Streptophyta</taxon>
        <taxon>Embryophyta</taxon>
        <taxon>Tracheophyta</taxon>
        <taxon>Spermatophyta</taxon>
        <taxon>Magnoliopsida</taxon>
        <taxon>eudicotyledons</taxon>
        <taxon>Gunneridae</taxon>
        <taxon>Pentapetalae</taxon>
        <taxon>rosids</taxon>
        <taxon>malvids</taxon>
        <taxon>Malvales</taxon>
        <taxon>Malvaceae</taxon>
        <taxon>Malvoideae</taxon>
        <taxon>Gossypium</taxon>
    </lineage>
</organism>